<evidence type="ECO:0000256" key="6">
    <source>
        <dbReference type="ARBA" id="ARBA00023136"/>
    </source>
</evidence>
<feature type="binding site" evidence="7">
    <location>
        <position position="73"/>
    </location>
    <ligand>
        <name>Zn(2+)</name>
        <dbReference type="ChEBI" id="CHEBI:29105"/>
    </ligand>
</feature>
<gene>
    <name evidence="9" type="primary">yqfA</name>
    <name evidence="9" type="ORF">NCTC12204_00332</name>
</gene>
<keyword evidence="5 8" id="KW-1133">Transmembrane helix</keyword>
<keyword evidence="4 8" id="KW-0812">Transmembrane</keyword>
<evidence type="ECO:0000313" key="10">
    <source>
        <dbReference type="Proteomes" id="UP000352698"/>
    </source>
</evidence>
<feature type="transmembrane region" description="Helical" evidence="8">
    <location>
        <begin position="21"/>
        <end position="43"/>
    </location>
</feature>
<evidence type="ECO:0000256" key="1">
    <source>
        <dbReference type="ARBA" id="ARBA00004651"/>
    </source>
</evidence>
<dbReference type="InterPro" id="IPR005744">
    <property type="entry name" value="Hy-lIII"/>
</dbReference>
<dbReference type="PANTHER" id="PTHR20855">
    <property type="entry name" value="ADIPOR/PROGESTIN RECEPTOR-RELATED"/>
    <property type="match status" value="1"/>
</dbReference>
<evidence type="ECO:0000256" key="2">
    <source>
        <dbReference type="ARBA" id="ARBA00008488"/>
    </source>
</evidence>
<name>A0A366UEI2_ENTHR</name>
<evidence type="ECO:0000256" key="5">
    <source>
        <dbReference type="ARBA" id="ARBA00022989"/>
    </source>
</evidence>
<dbReference type="NCBIfam" id="TIGR01065">
    <property type="entry name" value="hlyIII"/>
    <property type="match status" value="1"/>
</dbReference>
<feature type="transmembrane region" description="Helical" evidence="8">
    <location>
        <begin position="170"/>
        <end position="189"/>
    </location>
</feature>
<feature type="transmembrane region" description="Helical" evidence="8">
    <location>
        <begin position="114"/>
        <end position="135"/>
    </location>
</feature>
<protein>
    <submittedName>
        <fullName evidence="9">Hemolysin III</fullName>
    </submittedName>
</protein>
<evidence type="ECO:0000256" key="8">
    <source>
        <dbReference type="SAM" id="Phobius"/>
    </source>
</evidence>
<feature type="transmembrane region" description="Helical" evidence="8">
    <location>
        <begin position="147"/>
        <end position="164"/>
    </location>
</feature>
<dbReference type="Pfam" id="PF03006">
    <property type="entry name" value="HlyIII"/>
    <property type="match status" value="1"/>
</dbReference>
<dbReference type="PANTHER" id="PTHR20855:SF3">
    <property type="entry name" value="LD03007P"/>
    <property type="match status" value="1"/>
</dbReference>
<evidence type="ECO:0000256" key="3">
    <source>
        <dbReference type="ARBA" id="ARBA00022475"/>
    </source>
</evidence>
<dbReference type="EMBL" id="CABEEP010000001">
    <property type="protein sequence ID" value="VTQ59210.1"/>
    <property type="molecule type" value="Genomic_DNA"/>
</dbReference>
<comment type="caution">
    <text evidence="9">The sequence shown here is derived from an EMBL/GenBank/DDBJ whole genome shotgun (WGS) entry which is preliminary data.</text>
</comment>
<proteinExistence type="inferred from homology"/>
<organism evidence="9 10">
    <name type="scientific">Enterococcus hirae</name>
    <dbReference type="NCBI Taxonomy" id="1354"/>
    <lineage>
        <taxon>Bacteria</taxon>
        <taxon>Bacillati</taxon>
        <taxon>Bacillota</taxon>
        <taxon>Bacilli</taxon>
        <taxon>Lactobacillales</taxon>
        <taxon>Enterococcaceae</taxon>
        <taxon>Enterococcus</taxon>
    </lineage>
</organism>
<evidence type="ECO:0000256" key="4">
    <source>
        <dbReference type="ARBA" id="ARBA00022692"/>
    </source>
</evidence>
<keyword evidence="6 8" id="KW-0472">Membrane</keyword>
<sequence>MIGGNTKMEVEFSRKYQIVNEVLNAVTHGIAAFLSLICFDLLMEQAHSTLDYVAFIIYGSSLFLLFFSSTLFHSLIFTKAKKVFQIFDHCSIYLLIAGTYTPFCLLIVQGLSGVLLLSVIWATAVIGIIYKCLTLAKASQVSKVSTIIYNVMGWGIVIVLPKLYQNINLTGLLLLVAGGLAYSIGSIFYSMKSKRFTHVIWHLFVMLGASLMFLAVYFGYVV</sequence>
<accession>A0A366UEI2</accession>
<dbReference type="GO" id="GO:0046872">
    <property type="term" value="F:metal ion binding"/>
    <property type="evidence" value="ECO:0007669"/>
    <property type="project" value="UniProtKB-KW"/>
</dbReference>
<dbReference type="AlphaFoldDB" id="A0A366UEI2"/>
<comment type="similarity">
    <text evidence="2">Belongs to the UPF0073 (Hly-III) family.</text>
</comment>
<feature type="transmembrane region" description="Helical" evidence="8">
    <location>
        <begin position="55"/>
        <end position="78"/>
    </location>
</feature>
<feature type="binding site" evidence="7">
    <location>
        <position position="202"/>
    </location>
    <ligand>
        <name>Zn(2+)</name>
        <dbReference type="ChEBI" id="CHEBI:29105"/>
    </ligand>
</feature>
<keyword evidence="3" id="KW-1003">Cell membrane</keyword>
<feature type="binding site" evidence="7">
    <location>
        <position position="198"/>
    </location>
    <ligand>
        <name>Zn(2+)</name>
        <dbReference type="ChEBI" id="CHEBI:29105"/>
    </ligand>
</feature>
<evidence type="ECO:0000313" key="9">
    <source>
        <dbReference type="EMBL" id="VTQ59210.1"/>
    </source>
</evidence>
<feature type="transmembrane region" description="Helical" evidence="8">
    <location>
        <begin position="201"/>
        <end position="220"/>
    </location>
</feature>
<dbReference type="InterPro" id="IPR004254">
    <property type="entry name" value="AdipoR/HlyIII-related"/>
</dbReference>
<keyword evidence="7" id="KW-0862">Zinc</keyword>
<evidence type="ECO:0000256" key="7">
    <source>
        <dbReference type="PIRSR" id="PIRSR604254-1"/>
    </source>
</evidence>
<reference evidence="9 10" key="1">
    <citation type="submission" date="2019-05" db="EMBL/GenBank/DDBJ databases">
        <authorList>
            <consortium name="Pathogen Informatics"/>
        </authorList>
    </citation>
    <scope>NUCLEOTIDE SEQUENCE [LARGE SCALE GENOMIC DNA]</scope>
    <source>
        <strain evidence="9 10">NCTC12204</strain>
    </source>
</reference>
<keyword evidence="7" id="KW-0479">Metal-binding</keyword>
<dbReference type="GO" id="GO:0005886">
    <property type="term" value="C:plasma membrane"/>
    <property type="evidence" value="ECO:0007669"/>
    <property type="project" value="UniProtKB-SubCell"/>
</dbReference>
<dbReference type="Proteomes" id="UP000352698">
    <property type="component" value="Unassembled WGS sequence"/>
</dbReference>
<dbReference type="GO" id="GO:0140911">
    <property type="term" value="F:pore-forming activity"/>
    <property type="evidence" value="ECO:0007669"/>
    <property type="project" value="InterPro"/>
</dbReference>
<comment type="subcellular location">
    <subcellularLocation>
        <location evidence="1">Cell membrane</location>
        <topology evidence="1">Multi-pass membrane protein</topology>
    </subcellularLocation>
</comment>